<evidence type="ECO:0000313" key="7">
    <source>
        <dbReference type="Proteomes" id="UP000466683"/>
    </source>
</evidence>
<reference evidence="6 7" key="1">
    <citation type="journal article" date="2019" name="Emerg. Microbes Infect.">
        <title>Comprehensive subspecies identification of 175 nontuberculous mycobacteria species based on 7547 genomic profiles.</title>
        <authorList>
            <person name="Matsumoto Y."/>
            <person name="Kinjo T."/>
            <person name="Motooka D."/>
            <person name="Nabeya D."/>
            <person name="Jung N."/>
            <person name="Uechi K."/>
            <person name="Horii T."/>
            <person name="Iida T."/>
            <person name="Fujita J."/>
            <person name="Nakamura S."/>
        </authorList>
    </citation>
    <scope>NUCLEOTIDE SEQUENCE [LARGE SCALE GENOMIC DNA]</scope>
    <source>
        <strain evidence="6 7">JCM 15653</strain>
    </source>
</reference>
<evidence type="ECO:0000259" key="5">
    <source>
        <dbReference type="PROSITE" id="PS51669"/>
    </source>
</evidence>
<evidence type="ECO:0000256" key="2">
    <source>
        <dbReference type="ARBA" id="ARBA00022723"/>
    </source>
</evidence>
<evidence type="ECO:0000256" key="4">
    <source>
        <dbReference type="ARBA" id="ARBA00023014"/>
    </source>
</evidence>
<dbReference type="Gene3D" id="3.40.50.740">
    <property type="match status" value="1"/>
</dbReference>
<dbReference type="PROSITE" id="PS51669">
    <property type="entry name" value="4FE4S_MOW_BIS_MGD"/>
    <property type="match status" value="1"/>
</dbReference>
<keyword evidence="4" id="KW-0411">Iron-sulfur</keyword>
<dbReference type="Pfam" id="PF04879">
    <property type="entry name" value="Molybdop_Fe4S4"/>
    <property type="match status" value="1"/>
</dbReference>
<dbReference type="Pfam" id="PF01568">
    <property type="entry name" value="Molydop_binding"/>
    <property type="match status" value="1"/>
</dbReference>
<dbReference type="SMART" id="SM00926">
    <property type="entry name" value="Molybdop_Fe4S4"/>
    <property type="match status" value="1"/>
</dbReference>
<dbReference type="SUPFAM" id="SSF50692">
    <property type="entry name" value="ADC-like"/>
    <property type="match status" value="1"/>
</dbReference>
<dbReference type="SUPFAM" id="SSF53706">
    <property type="entry name" value="Formate dehydrogenase/DMSO reductase, domains 1-3"/>
    <property type="match status" value="1"/>
</dbReference>
<dbReference type="InterPro" id="IPR050612">
    <property type="entry name" value="Prok_Mopterin_Oxidored"/>
</dbReference>
<keyword evidence="2" id="KW-0479">Metal-binding</keyword>
<comment type="similarity">
    <text evidence="1">Belongs to the prokaryotic molybdopterin-containing oxidoreductase family.</text>
</comment>
<keyword evidence="3" id="KW-0408">Iron</keyword>
<evidence type="ECO:0000256" key="1">
    <source>
        <dbReference type="ARBA" id="ARBA00010312"/>
    </source>
</evidence>
<feature type="domain" description="4Fe-4S Mo/W bis-MGD-type" evidence="5">
    <location>
        <begin position="27"/>
        <end position="83"/>
    </location>
</feature>
<evidence type="ECO:0000313" key="6">
    <source>
        <dbReference type="EMBL" id="BBX92965.1"/>
    </source>
</evidence>
<dbReference type="Proteomes" id="UP000466683">
    <property type="component" value="Chromosome"/>
</dbReference>
<accession>A0ABM7J1D6</accession>
<dbReference type="EMBL" id="AP022579">
    <property type="protein sequence ID" value="BBX92965.1"/>
    <property type="molecule type" value="Genomic_DNA"/>
</dbReference>
<dbReference type="InterPro" id="IPR006963">
    <property type="entry name" value="Mopterin_OxRdtase_4Fe-4S_dom"/>
</dbReference>
<name>A0ABM7J1D6_9MYCO</name>
<dbReference type="PANTHER" id="PTHR43742">
    <property type="entry name" value="TRIMETHYLAMINE-N-OXIDE REDUCTASE"/>
    <property type="match status" value="1"/>
</dbReference>
<sequence>MWGDTRTDIRRPLMGHEPRSIADVGEDGLHLHACPLCEAMCGLEIQVAGGKVASVRPNKSDEWSAGHICPKGASLAALHDDPDRIRRPMIKVDGQWHEVDWDTAFRRCTELLAPVIEKYGIGAVSAYTGNPLAHSFSLSRYSAILLGLSGMPITYSPGTIDQWPKNLSSHLMYGSWWAFPTPDIQRTDLLVVMGANPAASQGSLLAAPDVMGIISGIRKRGKVIVIDPVRTATAAKADEWLPITPGTDAALLLGIIHTVFDEGLVNLGDLERHLDGVSTLRQTVVEWSPERVSAATGIDAERIRGLARELAGTQRAVVYGRIGTCNQEFGSLASWLVDVVNIVTGHFDTAGGAMFATPTAWTITGQPIPGLEDGAPNFGRYRTRVRGAKEVLGQVPVSCMLEEITTPGEGQIKALITVAGNPVLSTPGGDKLDEALPQLEAMISVDLWLNETTRHADVILPGASALEQPHSADLLLGAAINSFARYSPPVFHREDPEAPEEWEILIRLTGLCTGTPAEDVDIAALDDGWFDYLCFTQGLDGAEIRKHYDHGGPERMLDLTLRTAAFGDRYGENPDGLTLDKLKAHPDGINFGPMVPRVPEVLGTADQKIRLAPQYLLDDLPRLAERLDRAPDELVLVSRRHLRSNNSWLHNVGSLMKGRDRCTLLMHSQDAASRGIADGDNAEVASGAGTIVVPVEVTDAIKLGVVSMPHGWGHGLPGTRLGVANASPGVNTNILSLPDFIDEPSGNGALNGIPVTVSRTTI</sequence>
<proteinExistence type="inferred from homology"/>
<dbReference type="InterPro" id="IPR006656">
    <property type="entry name" value="Mopterin_OxRdtase"/>
</dbReference>
<evidence type="ECO:0000256" key="3">
    <source>
        <dbReference type="ARBA" id="ARBA00023004"/>
    </source>
</evidence>
<dbReference type="Gene3D" id="2.20.25.90">
    <property type="entry name" value="ADC-like domains"/>
    <property type="match status" value="1"/>
</dbReference>
<dbReference type="Gene3D" id="3.40.228.10">
    <property type="entry name" value="Dimethylsulfoxide Reductase, domain 2"/>
    <property type="match status" value="1"/>
</dbReference>
<protein>
    <submittedName>
        <fullName evidence="6">Molybdopterin-binding oxidoreductase</fullName>
    </submittedName>
</protein>
<dbReference type="Pfam" id="PF00384">
    <property type="entry name" value="Molybdopterin"/>
    <property type="match status" value="1"/>
</dbReference>
<gene>
    <name evidence="6" type="ORF">MBOE_46140</name>
</gene>
<organism evidence="6 7">
    <name type="scientific">Mycolicibacterium boenickei</name>
    <dbReference type="NCBI Taxonomy" id="146017"/>
    <lineage>
        <taxon>Bacteria</taxon>
        <taxon>Bacillati</taxon>
        <taxon>Actinomycetota</taxon>
        <taxon>Actinomycetes</taxon>
        <taxon>Mycobacteriales</taxon>
        <taxon>Mycobacteriaceae</taxon>
        <taxon>Mycolicibacterium</taxon>
    </lineage>
</organism>
<dbReference type="InterPro" id="IPR006657">
    <property type="entry name" value="MoPterin_dinucl-bd_dom"/>
</dbReference>
<dbReference type="PANTHER" id="PTHR43742:SF6">
    <property type="entry name" value="OXIDOREDUCTASE YYAE-RELATED"/>
    <property type="match status" value="1"/>
</dbReference>
<dbReference type="Gene3D" id="2.40.40.20">
    <property type="match status" value="1"/>
</dbReference>
<dbReference type="InterPro" id="IPR009010">
    <property type="entry name" value="Asp_de-COase-like_dom_sf"/>
</dbReference>
<keyword evidence="7" id="KW-1185">Reference proteome</keyword>